<dbReference type="InterPro" id="IPR046431">
    <property type="entry name" value="FAF_dom"/>
</dbReference>
<proteinExistence type="inferred from homology"/>
<dbReference type="EMBL" id="JAXIOK010000023">
    <property type="protein sequence ID" value="KAK4743199.1"/>
    <property type="molecule type" value="Genomic_DNA"/>
</dbReference>
<dbReference type="PANTHER" id="PTHR33155:SF8">
    <property type="entry name" value="PROTEIN FANTASTIC FOUR 1"/>
    <property type="match status" value="1"/>
</dbReference>
<reference evidence="4 5" key="1">
    <citation type="journal article" date="2023" name="Hortic Res">
        <title>Pangenome of water caltrop reveals structural variations and asymmetric subgenome divergence after allopolyploidization.</title>
        <authorList>
            <person name="Zhang X."/>
            <person name="Chen Y."/>
            <person name="Wang L."/>
            <person name="Yuan Y."/>
            <person name="Fang M."/>
            <person name="Shi L."/>
            <person name="Lu R."/>
            <person name="Comes H.P."/>
            <person name="Ma Y."/>
            <person name="Chen Y."/>
            <person name="Huang G."/>
            <person name="Zhou Y."/>
            <person name="Zheng Z."/>
            <person name="Qiu Y."/>
        </authorList>
    </citation>
    <scope>NUCLEOTIDE SEQUENCE [LARGE SCALE GENOMIC DNA]</scope>
    <source>
        <tissue evidence="4">Roots</tissue>
    </source>
</reference>
<dbReference type="InterPro" id="IPR021410">
    <property type="entry name" value="FAF"/>
</dbReference>
<dbReference type="Proteomes" id="UP001345219">
    <property type="component" value="Chromosome 1"/>
</dbReference>
<comment type="similarity">
    <text evidence="1">Belongs to the fantastic four family.</text>
</comment>
<evidence type="ECO:0000313" key="5">
    <source>
        <dbReference type="Proteomes" id="UP001345219"/>
    </source>
</evidence>
<evidence type="ECO:0000256" key="2">
    <source>
        <dbReference type="SAM" id="MobiDB-lite"/>
    </source>
</evidence>
<name>A0AAN7JGS3_9MYRT</name>
<gene>
    <name evidence="4" type="ORF">SAY87_001200</name>
</gene>
<protein>
    <recommendedName>
        <fullName evidence="3">FAF domain-containing protein</fullName>
    </recommendedName>
</protein>
<evidence type="ECO:0000313" key="4">
    <source>
        <dbReference type="EMBL" id="KAK4743199.1"/>
    </source>
</evidence>
<sequence length="273" mass="29987">MSTVMLQSPTQHSEESMFMEQPKLVLPVKPTSGFSVFDPKVEAFPLESRENPAISHIPKGPLTSSYFFSSALSEISLELCTENLGNETGCIETDETRLSLLSSDSPPLCPDRCRSSSRRNIAEKKRAVPRTFPPPLTIISGRDAIQFYPHRENGRLVIEAVRAMPFHGGLQADRSHGRFRLRFVEKTDHSYEEDVEGDGLCSEEEVAMAEEGEEGDDWLVEDGGDADEDTENPEGRMENAEVFARTGGRCTAGGKAKSKSGSLDWGPCLVASS</sequence>
<accession>A0AAN7JGS3</accession>
<organism evidence="4 5">
    <name type="scientific">Trapa incisa</name>
    <dbReference type="NCBI Taxonomy" id="236973"/>
    <lineage>
        <taxon>Eukaryota</taxon>
        <taxon>Viridiplantae</taxon>
        <taxon>Streptophyta</taxon>
        <taxon>Embryophyta</taxon>
        <taxon>Tracheophyta</taxon>
        <taxon>Spermatophyta</taxon>
        <taxon>Magnoliopsida</taxon>
        <taxon>eudicotyledons</taxon>
        <taxon>Gunneridae</taxon>
        <taxon>Pentapetalae</taxon>
        <taxon>rosids</taxon>
        <taxon>malvids</taxon>
        <taxon>Myrtales</taxon>
        <taxon>Lythraceae</taxon>
        <taxon>Trapa</taxon>
    </lineage>
</organism>
<evidence type="ECO:0000256" key="1">
    <source>
        <dbReference type="ARBA" id="ARBA00008690"/>
    </source>
</evidence>
<feature type="domain" description="FAF" evidence="3">
    <location>
        <begin position="132"/>
        <end position="183"/>
    </location>
</feature>
<keyword evidence="5" id="KW-1185">Reference proteome</keyword>
<dbReference type="AlphaFoldDB" id="A0AAN7JGS3"/>
<feature type="compositionally biased region" description="Acidic residues" evidence="2">
    <location>
        <begin position="212"/>
        <end position="232"/>
    </location>
</feature>
<dbReference type="Pfam" id="PF11250">
    <property type="entry name" value="FAF"/>
    <property type="match status" value="1"/>
</dbReference>
<dbReference type="PANTHER" id="PTHR33155">
    <property type="entry name" value="FANTASTIC FOUR-LIKE PROTEIN (DUF3049)"/>
    <property type="match status" value="1"/>
</dbReference>
<feature type="region of interest" description="Disordered" evidence="2">
    <location>
        <begin position="212"/>
        <end position="238"/>
    </location>
</feature>
<comment type="caution">
    <text evidence="4">The sequence shown here is derived from an EMBL/GenBank/DDBJ whole genome shotgun (WGS) entry which is preliminary data.</text>
</comment>
<evidence type="ECO:0000259" key="3">
    <source>
        <dbReference type="Pfam" id="PF11250"/>
    </source>
</evidence>